<dbReference type="Proteomes" id="UP000328848">
    <property type="component" value="Unassembled WGS sequence"/>
</dbReference>
<organism evidence="1 2">
    <name type="scientific">Klebsiella africana</name>
    <dbReference type="NCBI Taxonomy" id="2489010"/>
    <lineage>
        <taxon>Bacteria</taxon>
        <taxon>Pseudomonadati</taxon>
        <taxon>Pseudomonadota</taxon>
        <taxon>Gammaproteobacteria</taxon>
        <taxon>Enterobacterales</taxon>
        <taxon>Enterobacteriaceae</taxon>
        <taxon>Klebsiella/Raoultella group</taxon>
        <taxon>Klebsiella</taxon>
    </lineage>
</organism>
<gene>
    <name evidence="1" type="ORF">SB5857_00778</name>
</gene>
<sequence length="60" mass="6992">MQVVTRDALRKNRQHKNDFMDYRQRVRQKGGVCIFPMVSASKIMTGLDKNPDSFIFAECL</sequence>
<dbReference type="EMBL" id="CAAHGQ010000023">
    <property type="protein sequence ID" value="VGP75622.1"/>
    <property type="molecule type" value="Genomic_DNA"/>
</dbReference>
<name>A0A8B6IP87_9ENTR</name>
<accession>A0A8B6IP87</accession>
<comment type="caution">
    <text evidence="1">The sequence shown here is derived from an EMBL/GenBank/DDBJ whole genome shotgun (WGS) entry which is preliminary data.</text>
</comment>
<dbReference type="AlphaFoldDB" id="A0A8B6IP87"/>
<proteinExistence type="predicted"/>
<evidence type="ECO:0000313" key="2">
    <source>
        <dbReference type="Proteomes" id="UP000328848"/>
    </source>
</evidence>
<evidence type="ECO:0000313" key="1">
    <source>
        <dbReference type="EMBL" id="VGP75622.1"/>
    </source>
</evidence>
<protein>
    <submittedName>
        <fullName evidence="1">Uncharacterized protein</fullName>
    </submittedName>
</protein>
<reference evidence="1 2" key="1">
    <citation type="submission" date="2019-04" db="EMBL/GenBank/DDBJ databases">
        <authorList>
            <person name="Brisse S."/>
            <person name="Rodrigues C."/>
        </authorList>
    </citation>
    <scope>NUCLEOTIDE SEQUENCE [LARGE SCALE GENOMIC DNA]</scope>
    <source>
        <strain evidence="1">SB5857</strain>
    </source>
</reference>